<dbReference type="PRINTS" id="PR01032">
    <property type="entry name" value="PHAGEIV"/>
</dbReference>
<keyword evidence="13" id="KW-1185">Reference proteome</keyword>
<evidence type="ECO:0000256" key="8">
    <source>
        <dbReference type="RuleBase" id="RU004003"/>
    </source>
</evidence>
<keyword evidence="4 7" id="KW-0802">TPR repeat</keyword>
<dbReference type="PANTHER" id="PTHR30332:SF17">
    <property type="entry name" value="TYPE IV PILIATION SYSTEM PROTEIN DR_0774-RELATED"/>
    <property type="match status" value="1"/>
</dbReference>
<feature type="signal peptide" evidence="10">
    <location>
        <begin position="1"/>
        <end position="22"/>
    </location>
</feature>
<keyword evidence="2" id="KW-0813">Transport</keyword>
<evidence type="ECO:0000313" key="13">
    <source>
        <dbReference type="Proteomes" id="UP001221208"/>
    </source>
</evidence>
<feature type="domain" description="Secretin/TonB short N-terminal" evidence="11">
    <location>
        <begin position="210"/>
        <end position="261"/>
    </location>
</feature>
<keyword evidence="5" id="KW-0472">Membrane</keyword>
<evidence type="ECO:0000256" key="3">
    <source>
        <dbReference type="ARBA" id="ARBA00022737"/>
    </source>
</evidence>
<dbReference type="PANTHER" id="PTHR30332">
    <property type="entry name" value="PROBABLE GENERAL SECRETION PATHWAY PROTEIN D"/>
    <property type="match status" value="1"/>
</dbReference>
<evidence type="ECO:0000256" key="10">
    <source>
        <dbReference type="SAM" id="SignalP"/>
    </source>
</evidence>
<evidence type="ECO:0000256" key="6">
    <source>
        <dbReference type="ARBA" id="ARBA00023237"/>
    </source>
</evidence>
<dbReference type="Gene3D" id="1.25.40.10">
    <property type="entry name" value="Tetratricopeptide repeat domain"/>
    <property type="match status" value="1"/>
</dbReference>
<dbReference type="PROSITE" id="PS51257">
    <property type="entry name" value="PROKAR_LIPOPROTEIN"/>
    <property type="match status" value="1"/>
</dbReference>
<dbReference type="EMBL" id="JAQQXR010000005">
    <property type="protein sequence ID" value="MDC8758641.1"/>
    <property type="molecule type" value="Genomic_DNA"/>
</dbReference>
<dbReference type="Proteomes" id="UP001221208">
    <property type="component" value="Unassembled WGS sequence"/>
</dbReference>
<accession>A0ABT5K0W9</accession>
<dbReference type="InterPro" id="IPR011990">
    <property type="entry name" value="TPR-like_helical_dom_sf"/>
</dbReference>
<reference evidence="12 13" key="1">
    <citation type="submission" date="2022-10" db="EMBL/GenBank/DDBJ databases">
        <title>Janthinobacterium sp. hw3 Genome sequencing.</title>
        <authorList>
            <person name="Park S."/>
        </authorList>
    </citation>
    <scope>NUCLEOTIDE SEQUENCE [LARGE SCALE GENOMIC DNA]</scope>
    <source>
        <strain evidence="13">hw3</strain>
    </source>
</reference>
<feature type="region of interest" description="Disordered" evidence="9">
    <location>
        <begin position="583"/>
        <end position="644"/>
    </location>
</feature>
<proteinExistence type="inferred from homology"/>
<feature type="chain" id="PRO_5047373130" evidence="10">
    <location>
        <begin position="23"/>
        <end position="644"/>
    </location>
</feature>
<evidence type="ECO:0000256" key="2">
    <source>
        <dbReference type="ARBA" id="ARBA00022448"/>
    </source>
</evidence>
<dbReference type="Gene3D" id="3.30.1370.120">
    <property type="match status" value="1"/>
</dbReference>
<dbReference type="SUPFAM" id="SSF48452">
    <property type="entry name" value="TPR-like"/>
    <property type="match status" value="1"/>
</dbReference>
<dbReference type="InterPro" id="IPR013105">
    <property type="entry name" value="TPR_2"/>
</dbReference>
<dbReference type="InterPro" id="IPR019734">
    <property type="entry name" value="TPR_rpt"/>
</dbReference>
<dbReference type="Pfam" id="PF00263">
    <property type="entry name" value="Secretin"/>
    <property type="match status" value="1"/>
</dbReference>
<comment type="similarity">
    <text evidence="8">Belongs to the bacterial secretin family.</text>
</comment>
<name>A0ABT5K0W9_9BURK</name>
<keyword evidence="6" id="KW-0998">Cell outer membrane</keyword>
<evidence type="ECO:0000256" key="7">
    <source>
        <dbReference type="PROSITE-ProRule" id="PRU00339"/>
    </source>
</evidence>
<keyword evidence="10" id="KW-0732">Signal</keyword>
<comment type="subcellular location">
    <subcellularLocation>
        <location evidence="1">Membrane</location>
    </subcellularLocation>
</comment>
<dbReference type="SMART" id="SM00028">
    <property type="entry name" value="TPR"/>
    <property type="match status" value="2"/>
</dbReference>
<keyword evidence="3" id="KW-0677">Repeat</keyword>
<dbReference type="InterPro" id="IPR001775">
    <property type="entry name" value="GspD/PilQ"/>
</dbReference>
<organism evidence="12 13">
    <name type="scientific">Janthinobacterium fluminis</name>
    <dbReference type="NCBI Taxonomy" id="2987524"/>
    <lineage>
        <taxon>Bacteria</taxon>
        <taxon>Pseudomonadati</taxon>
        <taxon>Pseudomonadota</taxon>
        <taxon>Betaproteobacteria</taxon>
        <taxon>Burkholderiales</taxon>
        <taxon>Oxalobacteraceae</taxon>
        <taxon>Janthinobacterium</taxon>
    </lineage>
</organism>
<dbReference type="PROSITE" id="PS50005">
    <property type="entry name" value="TPR"/>
    <property type="match status" value="1"/>
</dbReference>
<gene>
    <name evidence="12" type="ORF">OIK44_13745</name>
</gene>
<dbReference type="InterPro" id="IPR038591">
    <property type="entry name" value="NolW-like_sf"/>
</dbReference>
<dbReference type="Pfam" id="PF07719">
    <property type="entry name" value="TPR_2"/>
    <property type="match status" value="1"/>
</dbReference>
<evidence type="ECO:0000256" key="4">
    <source>
        <dbReference type="ARBA" id="ARBA00022803"/>
    </source>
</evidence>
<dbReference type="InterPro" id="IPR011662">
    <property type="entry name" value="Secretin/TonB_short_N"/>
</dbReference>
<evidence type="ECO:0000313" key="12">
    <source>
        <dbReference type="EMBL" id="MDC8758641.1"/>
    </source>
</evidence>
<evidence type="ECO:0000259" key="11">
    <source>
        <dbReference type="SMART" id="SM00965"/>
    </source>
</evidence>
<dbReference type="RefSeq" id="WP_273671352.1">
    <property type="nucleotide sequence ID" value="NZ_JAQQXR010000005.1"/>
</dbReference>
<protein>
    <submittedName>
        <fullName evidence="12">Tetratricopeptide repeat protein</fullName>
    </submittedName>
</protein>
<feature type="compositionally biased region" description="Low complexity" evidence="9">
    <location>
        <begin position="613"/>
        <end position="634"/>
    </location>
</feature>
<evidence type="ECO:0000256" key="1">
    <source>
        <dbReference type="ARBA" id="ARBA00004370"/>
    </source>
</evidence>
<sequence length="644" mass="69271">MNRTAIARLSLLALSALLGACAGNRTFMEGNALLDEGKLEQGLAKLEQAVQAEPGNAQFRITLTNRRMRLVNAANGRADAMRQQGNLAEAEQAYQQALAIDPGNSVARQGLAALALERRHLQMVAEAEAAYQRGGDASLAQAQEMLRLVLLEQPAQREALNLKSRIGDEQAKQRPAAGKLAAAYRKPVTLEFRDAPLRSVFDFISKVSGLNFVFDKEVDPNIRATISVRDTSIEEAIGLLLSANQLEQSVANEKSVTIYPNTPQKVKDYQQLMVRSFFLANADVKNVSFTIKTLLKAKDVVTDERLGIIMMRDTPEMLRMAERLIAVQDLADPEVMLEVEVLEVKRSRLLELGVRWPEKAALSLAGSGAGLNGVTGLKVADLRRINGANINLGISDVTLHANKTDTDSNLLANPRIRVRNKEKAKILIGDRVPVITVTTNNGVSSDSVNYVDVGIKLEVEPNIYLDNEVAIKINLEVSNVVKDVTSKSGTLAYQIGTRTANTVLRLRDGENQVLAGLINDEDRSNAYKLPGVGELPLLGRLFGSRKDDASRSEIVLSITPRIVRSIRRPDLLTAEFNSGTETTAGARAPLAGIGGGAPPEVAPARLNSPMTGGDDTPAPAQAQAPAEKTAAPGASPGATKKGGQ</sequence>
<dbReference type="SMART" id="SM00965">
    <property type="entry name" value="STN"/>
    <property type="match status" value="1"/>
</dbReference>
<dbReference type="InterPro" id="IPR004846">
    <property type="entry name" value="T2SS/T3SS_dom"/>
</dbReference>
<evidence type="ECO:0000256" key="9">
    <source>
        <dbReference type="SAM" id="MobiDB-lite"/>
    </source>
</evidence>
<dbReference type="InterPro" id="IPR050810">
    <property type="entry name" value="Bact_Secretion_Sys_Channel"/>
</dbReference>
<dbReference type="PRINTS" id="PR00811">
    <property type="entry name" value="BCTERIALGSPD"/>
</dbReference>
<comment type="caution">
    <text evidence="12">The sequence shown here is derived from an EMBL/GenBank/DDBJ whole genome shotgun (WGS) entry which is preliminary data.</text>
</comment>
<evidence type="ECO:0000256" key="5">
    <source>
        <dbReference type="ARBA" id="ARBA00023136"/>
    </source>
</evidence>
<feature type="repeat" description="TPR" evidence="7">
    <location>
        <begin position="71"/>
        <end position="104"/>
    </location>
</feature>